<evidence type="ECO:0000313" key="1">
    <source>
        <dbReference type="EMBL" id="AEM69845.1"/>
    </source>
</evidence>
<dbReference type="AlphaFoldDB" id="G2PK71"/>
<dbReference type="EMBL" id="CP002999">
    <property type="protein sequence ID" value="AEM69845.1"/>
    <property type="molecule type" value="Genomic_DNA"/>
</dbReference>
<dbReference type="HOGENOM" id="CLU_108785_0_0_10"/>
<accession>G2PK71</accession>
<organism evidence="1 2">
    <name type="scientific">Allomuricauda ruestringensis (strain DSM 13258 / CIP 107369 / LMG 19739 / B1)</name>
    <name type="common">Muricauda ruestringensis</name>
    <dbReference type="NCBI Taxonomy" id="886377"/>
    <lineage>
        <taxon>Bacteria</taxon>
        <taxon>Pseudomonadati</taxon>
        <taxon>Bacteroidota</taxon>
        <taxon>Flavobacteriia</taxon>
        <taxon>Flavobacteriales</taxon>
        <taxon>Flavobacteriaceae</taxon>
        <taxon>Flagellimonas</taxon>
    </lineage>
</organism>
<reference evidence="2" key="1">
    <citation type="submission" date="2011-08" db="EMBL/GenBank/DDBJ databases">
        <title>The complete genome of Muricauda ruestringensis DSM 13258.</title>
        <authorList>
            <person name="Lucas S."/>
            <person name="Han J."/>
            <person name="Lapidus A."/>
            <person name="Bruce D."/>
            <person name="Goodwin L."/>
            <person name="Pitluck S."/>
            <person name="Peters L."/>
            <person name="Kyrpides N."/>
            <person name="Mavromatis K."/>
            <person name="Ivanova N."/>
            <person name="Ovchinnikova G."/>
            <person name="Teshima H."/>
            <person name="Detter J.C."/>
            <person name="Tapia R."/>
            <person name="Han C."/>
            <person name="Land M."/>
            <person name="Hauser L."/>
            <person name="Markowitz V."/>
            <person name="Cheng J.-F."/>
            <person name="Hugenholtz P."/>
            <person name="Woyke T."/>
            <person name="Wu D."/>
            <person name="Spring S."/>
            <person name="Schroeder M."/>
            <person name="Brambilla E."/>
            <person name="Klenk H.-P."/>
            <person name="Eisen J.A."/>
        </authorList>
    </citation>
    <scope>NUCLEOTIDE SEQUENCE [LARGE SCALE GENOMIC DNA]</scope>
    <source>
        <strain evidence="2">DSM 13258 / LMG 19739 / B1</strain>
    </source>
</reference>
<evidence type="ECO:0000313" key="2">
    <source>
        <dbReference type="Proteomes" id="UP000008908"/>
    </source>
</evidence>
<sequence>MAECIECGEYTKFEGGLCYPCYKNQNISKTQEEKDDSEKKGLSDKDFNYRYGMIKGRIAETLIQELFLSLDYNVFRYGMENTIPGIMELLKGVRSDVAQEIRRMPDFVIQDQRSKAVYFLEVKFRASGEFKLKDLPENYPYENAYIILVSKKHIKCITVTELMEGKEITANSKNYLGSRKEFDLDKKVIIDFCNFAVQFFENV</sequence>
<proteinExistence type="predicted"/>
<dbReference type="KEGG" id="mrs:Murru_0796"/>
<dbReference type="OrthoDB" id="978068at2"/>
<gene>
    <name evidence="1" type="ordered locus">Murru_0796</name>
</gene>
<keyword evidence="2" id="KW-1185">Reference proteome</keyword>
<protein>
    <submittedName>
        <fullName evidence="1">Uncharacterized protein</fullName>
    </submittedName>
</protein>
<dbReference type="Proteomes" id="UP000008908">
    <property type="component" value="Chromosome"/>
</dbReference>
<reference evidence="1 2" key="2">
    <citation type="journal article" date="2012" name="Stand. Genomic Sci.">
        <title>Complete genome sequence of the facultatively anaerobic, appendaged bacterium Muricauda ruestringensis type strain (B1(T)).</title>
        <authorList>
            <person name="Huntemann M."/>
            <person name="Teshima H."/>
            <person name="Lapidus A."/>
            <person name="Nolan M."/>
            <person name="Lucas S."/>
            <person name="Hammon N."/>
            <person name="Deshpande S."/>
            <person name="Cheng J.F."/>
            <person name="Tapia R."/>
            <person name="Goodwin L.A."/>
            <person name="Pitluck S."/>
            <person name="Liolios K."/>
            <person name="Pagani I."/>
            <person name="Ivanova N."/>
            <person name="Mavromatis K."/>
            <person name="Mikhailova N."/>
            <person name="Pati A."/>
            <person name="Chen A."/>
            <person name="Palaniappan K."/>
            <person name="Land M."/>
            <person name="Hauser L."/>
            <person name="Pan C."/>
            <person name="Brambilla E.M."/>
            <person name="Rohde M."/>
            <person name="Spring S."/>
            <person name="Goker M."/>
            <person name="Detter J.C."/>
            <person name="Bristow J."/>
            <person name="Eisen J.A."/>
            <person name="Markowitz V."/>
            <person name="Hugenholtz P."/>
            <person name="Kyrpides N.C."/>
            <person name="Klenk H.P."/>
            <person name="Woyke T."/>
        </authorList>
    </citation>
    <scope>NUCLEOTIDE SEQUENCE [LARGE SCALE GENOMIC DNA]</scope>
    <source>
        <strain evidence="2">DSM 13258 / LMG 19739 / B1</strain>
    </source>
</reference>
<dbReference type="eggNOG" id="ENOG5030MBZ">
    <property type="taxonomic scope" value="Bacteria"/>
</dbReference>
<dbReference type="RefSeq" id="WP_014032127.1">
    <property type="nucleotide sequence ID" value="NC_015945.1"/>
</dbReference>
<name>G2PK71_ALLRU</name>